<proteinExistence type="predicted"/>
<comment type="caution">
    <text evidence="2">The sequence shown here is derived from an EMBL/GenBank/DDBJ whole genome shotgun (WGS) entry which is preliminary data.</text>
</comment>
<organism evidence="2 3">
    <name type="scientific">Austropuccinia psidii MF-1</name>
    <dbReference type="NCBI Taxonomy" id="1389203"/>
    <lineage>
        <taxon>Eukaryota</taxon>
        <taxon>Fungi</taxon>
        <taxon>Dikarya</taxon>
        <taxon>Basidiomycota</taxon>
        <taxon>Pucciniomycotina</taxon>
        <taxon>Pucciniomycetes</taxon>
        <taxon>Pucciniales</taxon>
        <taxon>Sphaerophragmiaceae</taxon>
        <taxon>Austropuccinia</taxon>
    </lineage>
</organism>
<dbReference type="OrthoDB" id="2123952at2759"/>
<reference evidence="2" key="1">
    <citation type="submission" date="2021-03" db="EMBL/GenBank/DDBJ databases">
        <title>Draft genome sequence of rust myrtle Austropuccinia psidii MF-1, a brazilian biotype.</title>
        <authorList>
            <person name="Quecine M.C."/>
            <person name="Pachon D.M.R."/>
            <person name="Bonatelli M.L."/>
            <person name="Correr F.H."/>
            <person name="Franceschini L.M."/>
            <person name="Leite T.F."/>
            <person name="Margarido G.R.A."/>
            <person name="Almeida C.A."/>
            <person name="Ferrarezi J.A."/>
            <person name="Labate C.A."/>
        </authorList>
    </citation>
    <scope>NUCLEOTIDE SEQUENCE</scope>
    <source>
        <strain evidence="2">MF-1</strain>
    </source>
</reference>
<sequence>MKGVQKWNNTRISWANIGGTINPKGNPIAVALEVPILVTRKDGRLEKLKRNLMVPADVDTNSQVSDEKDGEELEATTPIHRRRIEST</sequence>
<gene>
    <name evidence="2" type="ORF">O181_012193</name>
</gene>
<dbReference type="AlphaFoldDB" id="A0A9Q3GM01"/>
<dbReference type="Proteomes" id="UP000765509">
    <property type="component" value="Unassembled WGS sequence"/>
</dbReference>
<name>A0A9Q3GM01_9BASI</name>
<keyword evidence="3" id="KW-1185">Reference proteome</keyword>
<evidence type="ECO:0000256" key="1">
    <source>
        <dbReference type="SAM" id="MobiDB-lite"/>
    </source>
</evidence>
<dbReference type="EMBL" id="AVOT02003103">
    <property type="protein sequence ID" value="MBW0472478.1"/>
    <property type="molecule type" value="Genomic_DNA"/>
</dbReference>
<evidence type="ECO:0000313" key="3">
    <source>
        <dbReference type="Proteomes" id="UP000765509"/>
    </source>
</evidence>
<accession>A0A9Q3GM01</accession>
<feature type="region of interest" description="Disordered" evidence="1">
    <location>
        <begin position="58"/>
        <end position="87"/>
    </location>
</feature>
<protein>
    <submittedName>
        <fullName evidence="2">Uncharacterized protein</fullName>
    </submittedName>
</protein>
<evidence type="ECO:0000313" key="2">
    <source>
        <dbReference type="EMBL" id="MBW0472478.1"/>
    </source>
</evidence>